<dbReference type="PATRIC" id="fig|1313304.3.peg.1741"/>
<dbReference type="eggNOG" id="COG0438">
    <property type="taxonomic scope" value="Bacteria"/>
</dbReference>
<dbReference type="GO" id="GO:0016772">
    <property type="term" value="F:transferase activity, transferring phosphorus-containing groups"/>
    <property type="evidence" value="ECO:0007669"/>
    <property type="project" value="InterPro"/>
</dbReference>
<evidence type="ECO:0000256" key="3">
    <source>
        <dbReference type="ARBA" id="ARBA00023169"/>
    </source>
</evidence>
<sequence length="157" mass="18455">MRYLDTLPVDFVYTWVNDQDPAWQRRKQRALGGSTVEAAAVESCRFVNSDELRYSLRSIYTYCPWFRKIFIVTDQQIPPWLCLDDPRVEIIDHQEIFQEEGTLPCFNSSAIECRLHHIPDLASHWIYLNDDFFIGRSVEKSFFFTPKGLQNSFSPPP</sequence>
<evidence type="ECO:0000259" key="5">
    <source>
        <dbReference type="Pfam" id="PF17101"/>
    </source>
</evidence>
<name>U7D8E2_9BACT</name>
<dbReference type="STRING" id="1313304.CALK_1827"/>
<dbReference type="InterPro" id="IPR021520">
    <property type="entry name" value="Stealth_CR2"/>
</dbReference>
<organism evidence="6 7">
    <name type="scientific">Chitinivibrio alkaliphilus ACht1</name>
    <dbReference type="NCBI Taxonomy" id="1313304"/>
    <lineage>
        <taxon>Bacteria</taxon>
        <taxon>Pseudomonadati</taxon>
        <taxon>Fibrobacterota</taxon>
        <taxon>Chitinivibrionia</taxon>
        <taxon>Chitinivibrionales</taxon>
        <taxon>Chitinivibrionaceae</taxon>
        <taxon>Chitinivibrio</taxon>
    </lineage>
</organism>
<feature type="domain" description="Stealth protein CR1 conserved region 1" evidence="5">
    <location>
        <begin position="8"/>
        <end position="34"/>
    </location>
</feature>
<dbReference type="RefSeq" id="WP_022637260.1">
    <property type="nucleotide sequence ID" value="NZ_ASJR01000015.1"/>
</dbReference>
<dbReference type="Pfam" id="PF11380">
    <property type="entry name" value="Stealth_CR2"/>
    <property type="match status" value="1"/>
</dbReference>
<accession>U7D8E2</accession>
<dbReference type="InterPro" id="IPR047141">
    <property type="entry name" value="Stealth"/>
</dbReference>
<evidence type="ECO:0000259" key="4">
    <source>
        <dbReference type="Pfam" id="PF11380"/>
    </source>
</evidence>
<feature type="domain" description="Stealth protein CR2 conserved region 2" evidence="4">
    <location>
        <begin position="45"/>
        <end position="150"/>
    </location>
</feature>
<dbReference type="PANTHER" id="PTHR24045">
    <property type="match status" value="1"/>
</dbReference>
<dbReference type="InterPro" id="IPR031358">
    <property type="entry name" value="Stealth_CR1"/>
</dbReference>
<dbReference type="EMBL" id="ASJR01000015">
    <property type="protein sequence ID" value="ERP31337.1"/>
    <property type="molecule type" value="Genomic_DNA"/>
</dbReference>
<dbReference type="GO" id="GO:0000271">
    <property type="term" value="P:polysaccharide biosynthetic process"/>
    <property type="evidence" value="ECO:0007669"/>
    <property type="project" value="UniProtKB-KW"/>
</dbReference>
<proteinExistence type="inferred from homology"/>
<keyword evidence="3" id="KW-0270">Exopolysaccharide synthesis</keyword>
<comment type="caution">
    <text evidence="6">The sequence shown here is derived from an EMBL/GenBank/DDBJ whole genome shotgun (WGS) entry which is preliminary data.</text>
</comment>
<reference evidence="6 7" key="1">
    <citation type="journal article" date="2013" name="Environ. Microbiol.">
        <title>Genome analysis of Chitinivibrio alkaliphilus gen. nov., sp. nov., a novel extremely haloalkaliphilic anaerobic chitinolytic bacterium from the candidate phylum Termite Group 3.</title>
        <authorList>
            <person name="Sorokin D.Y."/>
            <person name="Gumerov V.M."/>
            <person name="Rakitin A.L."/>
            <person name="Beletsky A.V."/>
            <person name="Damste J.S."/>
            <person name="Muyzer G."/>
            <person name="Mardanov A.V."/>
            <person name="Ravin N.V."/>
        </authorList>
    </citation>
    <scope>NUCLEOTIDE SEQUENCE [LARGE SCALE GENOMIC DNA]</scope>
    <source>
        <strain evidence="6 7">ACht1</strain>
    </source>
</reference>
<dbReference type="Pfam" id="PF17101">
    <property type="entry name" value="Stealth_CR1"/>
    <property type="match status" value="1"/>
</dbReference>
<gene>
    <name evidence="6" type="ORF">CALK_1827</name>
</gene>
<comment type="similarity">
    <text evidence="1">Belongs to the stealth family.</text>
</comment>
<dbReference type="AlphaFoldDB" id="U7D8E2"/>
<evidence type="ECO:0000256" key="1">
    <source>
        <dbReference type="ARBA" id="ARBA00007583"/>
    </source>
</evidence>
<evidence type="ECO:0000313" key="6">
    <source>
        <dbReference type="EMBL" id="ERP31337.1"/>
    </source>
</evidence>
<keyword evidence="7" id="KW-1185">Reference proteome</keyword>
<protein>
    <submittedName>
        <fullName evidence="6">Uncharacterized protein</fullName>
    </submittedName>
</protein>
<evidence type="ECO:0000313" key="7">
    <source>
        <dbReference type="Proteomes" id="UP000017148"/>
    </source>
</evidence>
<evidence type="ECO:0000256" key="2">
    <source>
        <dbReference type="ARBA" id="ARBA00022679"/>
    </source>
</evidence>
<dbReference type="OrthoDB" id="9776077at2"/>
<keyword evidence="2" id="KW-0808">Transferase</keyword>
<dbReference type="Proteomes" id="UP000017148">
    <property type="component" value="Unassembled WGS sequence"/>
</dbReference>
<dbReference type="PANTHER" id="PTHR24045:SF0">
    <property type="entry name" value="N-ACETYLGLUCOSAMINE-1-PHOSPHOTRANSFERASE SUBUNITS ALPHA_BETA"/>
    <property type="match status" value="1"/>
</dbReference>